<comment type="caution">
    <text evidence="2">The sequence shown here is derived from an EMBL/GenBank/DDBJ whole genome shotgun (WGS) entry which is preliminary data.</text>
</comment>
<dbReference type="InterPro" id="IPR006675">
    <property type="entry name" value="HDIG_dom"/>
</dbReference>
<evidence type="ECO:0000313" key="3">
    <source>
        <dbReference type="Proteomes" id="UP000681162"/>
    </source>
</evidence>
<evidence type="ECO:0000313" key="2">
    <source>
        <dbReference type="EMBL" id="GIO37982.1"/>
    </source>
</evidence>
<evidence type="ECO:0000259" key="1">
    <source>
        <dbReference type="PROSITE" id="PS51832"/>
    </source>
</evidence>
<dbReference type="RefSeq" id="WP_249413040.1">
    <property type="nucleotide sequence ID" value="NZ_BORR01000009.1"/>
</dbReference>
<dbReference type="PANTHER" id="PTHR43155:SF2">
    <property type="entry name" value="CYCLIC DI-GMP PHOSPHODIESTERASE PA4108"/>
    <property type="match status" value="1"/>
</dbReference>
<proteinExistence type="predicted"/>
<sequence length="204" mass="23016">MVASSINVDSSGWERGPEATIWIKKLRDKHPEIYHHSSRLAMLAEKIAVPLELSEEAAGQLTRGCFLHDIGKTAISRELITQRDSFDEEQWKIIRSHPEIGAKMLEGDSGFGPEIISIVRHHHERWDGRGYPDGLAGTNIPLGARICAVLDAFDSMTSNKIYRRRISLSEARLELIRNANVQFDPEIVHAMMEISEQTLSIYSL</sequence>
<dbReference type="SUPFAM" id="SSF109604">
    <property type="entry name" value="HD-domain/PDEase-like"/>
    <property type="match status" value="1"/>
</dbReference>
<dbReference type="PROSITE" id="PS51832">
    <property type="entry name" value="HD_GYP"/>
    <property type="match status" value="1"/>
</dbReference>
<feature type="domain" description="HD-GYP" evidence="1">
    <location>
        <begin position="11"/>
        <end position="204"/>
    </location>
</feature>
<name>A0A919XRN5_9BACL</name>
<dbReference type="AlphaFoldDB" id="A0A919XRN5"/>
<dbReference type="Gene3D" id="1.10.3210.10">
    <property type="entry name" value="Hypothetical protein af1432"/>
    <property type="match status" value="1"/>
</dbReference>
<dbReference type="CDD" id="cd00077">
    <property type="entry name" value="HDc"/>
    <property type="match status" value="1"/>
</dbReference>
<dbReference type="InterPro" id="IPR037522">
    <property type="entry name" value="HD_GYP_dom"/>
</dbReference>
<dbReference type="EMBL" id="BORR01000009">
    <property type="protein sequence ID" value="GIO37982.1"/>
    <property type="molecule type" value="Genomic_DNA"/>
</dbReference>
<gene>
    <name evidence="2" type="ORF">J41TS12_28430</name>
</gene>
<dbReference type="PANTHER" id="PTHR43155">
    <property type="entry name" value="CYCLIC DI-GMP PHOSPHODIESTERASE PA4108-RELATED"/>
    <property type="match status" value="1"/>
</dbReference>
<reference evidence="2 3" key="1">
    <citation type="submission" date="2021-03" db="EMBL/GenBank/DDBJ databases">
        <title>Antimicrobial resistance genes in bacteria isolated from Japanese honey, and their potential for conferring macrolide and lincosamide resistance in the American foulbrood pathogen Paenibacillus larvae.</title>
        <authorList>
            <person name="Okamoto M."/>
            <person name="Kumagai M."/>
            <person name="Kanamori H."/>
            <person name="Takamatsu D."/>
        </authorList>
    </citation>
    <scope>NUCLEOTIDE SEQUENCE [LARGE SCALE GENOMIC DNA]</scope>
    <source>
        <strain evidence="2 3">J41TS12</strain>
    </source>
</reference>
<dbReference type="SMART" id="SM00471">
    <property type="entry name" value="HDc"/>
    <property type="match status" value="1"/>
</dbReference>
<dbReference type="Pfam" id="PF13487">
    <property type="entry name" value="HD_5"/>
    <property type="match status" value="1"/>
</dbReference>
<dbReference type="InterPro" id="IPR003607">
    <property type="entry name" value="HD/PDEase_dom"/>
</dbReference>
<accession>A0A919XRN5</accession>
<organism evidence="2 3">
    <name type="scientific">Paenibacillus antibioticophila</name>
    <dbReference type="NCBI Taxonomy" id="1274374"/>
    <lineage>
        <taxon>Bacteria</taxon>
        <taxon>Bacillati</taxon>
        <taxon>Bacillota</taxon>
        <taxon>Bacilli</taxon>
        <taxon>Bacillales</taxon>
        <taxon>Paenibacillaceae</taxon>
        <taxon>Paenibacillus</taxon>
    </lineage>
</organism>
<dbReference type="Proteomes" id="UP000681162">
    <property type="component" value="Unassembled WGS sequence"/>
</dbReference>
<keyword evidence="3" id="KW-1185">Reference proteome</keyword>
<dbReference type="NCBIfam" id="TIGR00277">
    <property type="entry name" value="HDIG"/>
    <property type="match status" value="1"/>
</dbReference>
<protein>
    <submittedName>
        <fullName evidence="2">Phosphohydrolase</fullName>
    </submittedName>
</protein>